<dbReference type="Pfam" id="PF01237">
    <property type="entry name" value="Oxysterol_BP"/>
    <property type="match status" value="1"/>
</dbReference>
<evidence type="ECO:0000256" key="12">
    <source>
        <dbReference type="ARBA" id="ARBA00023136"/>
    </source>
</evidence>
<keyword evidence="6" id="KW-1003">Cell membrane</keyword>
<organism evidence="17 18">
    <name type="scientific">Bison bison bison</name>
    <name type="common">North American plains bison</name>
    <dbReference type="NCBI Taxonomy" id="43346"/>
    <lineage>
        <taxon>Eukaryota</taxon>
        <taxon>Metazoa</taxon>
        <taxon>Chordata</taxon>
        <taxon>Craniata</taxon>
        <taxon>Vertebrata</taxon>
        <taxon>Euteleostomi</taxon>
        <taxon>Mammalia</taxon>
        <taxon>Eutheria</taxon>
        <taxon>Laurasiatheria</taxon>
        <taxon>Artiodactyla</taxon>
        <taxon>Ruminantia</taxon>
        <taxon>Pecora</taxon>
        <taxon>Bovidae</taxon>
        <taxon>Bovinae</taxon>
        <taxon>Bison</taxon>
    </lineage>
</organism>
<dbReference type="RefSeq" id="XP_010858069.1">
    <property type="nucleotide sequence ID" value="XM_010859767.1"/>
</dbReference>
<keyword evidence="12" id="KW-0472">Membrane</keyword>
<dbReference type="GeneID" id="105002919"/>
<dbReference type="SMART" id="SM00233">
    <property type="entry name" value="PH"/>
    <property type="match status" value="1"/>
</dbReference>
<keyword evidence="8" id="KW-0597">Phosphoprotein</keyword>
<dbReference type="Gene3D" id="2.40.160.120">
    <property type="match status" value="1"/>
</dbReference>
<proteinExistence type="inferred from homology"/>
<evidence type="ECO:0000256" key="5">
    <source>
        <dbReference type="ARBA" id="ARBA00022448"/>
    </source>
</evidence>
<feature type="compositionally biased region" description="Low complexity" evidence="15">
    <location>
        <begin position="14"/>
        <end position="29"/>
    </location>
</feature>
<dbReference type="CDD" id="cd13287">
    <property type="entry name" value="PH_ORP3_ORP6_ORP7"/>
    <property type="match status" value="1"/>
</dbReference>
<dbReference type="FunFam" id="2.40.160.120:FF:000001">
    <property type="entry name" value="Oxysterol-binding protein"/>
    <property type="match status" value="1"/>
</dbReference>
<protein>
    <recommendedName>
        <fullName evidence="14">Oxysterol-binding protein</fullName>
    </recommendedName>
</protein>
<feature type="compositionally biased region" description="Basic and acidic residues" evidence="15">
    <location>
        <begin position="30"/>
        <end position="40"/>
    </location>
</feature>
<evidence type="ECO:0000256" key="14">
    <source>
        <dbReference type="RuleBase" id="RU003845"/>
    </source>
</evidence>
<dbReference type="Pfam" id="PF15409">
    <property type="entry name" value="PH_8"/>
    <property type="match status" value="1"/>
</dbReference>
<dbReference type="GO" id="GO:0120015">
    <property type="term" value="F:sterol transfer activity"/>
    <property type="evidence" value="ECO:0007669"/>
    <property type="project" value="UniProtKB-ARBA"/>
</dbReference>
<gene>
    <name evidence="18" type="primary">OSBPL6</name>
</gene>
<feature type="domain" description="PH" evidence="16">
    <location>
        <begin position="86"/>
        <end position="181"/>
    </location>
</feature>
<dbReference type="GO" id="GO:0005886">
    <property type="term" value="C:plasma membrane"/>
    <property type="evidence" value="ECO:0007669"/>
    <property type="project" value="UniProtKB-SubCell"/>
</dbReference>
<dbReference type="InterPro" id="IPR037239">
    <property type="entry name" value="OSBP_sf"/>
</dbReference>
<evidence type="ECO:0000313" key="17">
    <source>
        <dbReference type="Proteomes" id="UP000515208"/>
    </source>
</evidence>
<evidence type="ECO:0000256" key="10">
    <source>
        <dbReference type="ARBA" id="ARBA00023055"/>
    </source>
</evidence>
<reference evidence="18" key="1">
    <citation type="submission" date="2025-08" db="UniProtKB">
        <authorList>
            <consortium name="RefSeq"/>
        </authorList>
    </citation>
    <scope>IDENTIFICATION</scope>
    <source>
        <tissue evidence="18">Blood</tissue>
    </source>
</reference>
<evidence type="ECO:0000256" key="8">
    <source>
        <dbReference type="ARBA" id="ARBA00022553"/>
    </source>
</evidence>
<dbReference type="InterPro" id="IPR000648">
    <property type="entry name" value="Oxysterol-bd"/>
</dbReference>
<dbReference type="SUPFAM" id="SSF144000">
    <property type="entry name" value="Oxysterol-binding protein-like"/>
    <property type="match status" value="1"/>
</dbReference>
<dbReference type="FunFam" id="3.30.70.3490:FF:000002">
    <property type="entry name" value="Oxysterol-binding protein"/>
    <property type="match status" value="1"/>
</dbReference>
<dbReference type="InterPro" id="IPR011993">
    <property type="entry name" value="PH-like_dom_sf"/>
</dbReference>
<evidence type="ECO:0000256" key="15">
    <source>
        <dbReference type="SAM" id="MobiDB-lite"/>
    </source>
</evidence>
<dbReference type="GO" id="GO:0031965">
    <property type="term" value="C:nuclear membrane"/>
    <property type="evidence" value="ECO:0007669"/>
    <property type="project" value="TreeGrafter"/>
</dbReference>
<keyword evidence="9" id="KW-0256">Endoplasmic reticulum</keyword>
<dbReference type="GO" id="GO:0005789">
    <property type="term" value="C:endoplasmic reticulum membrane"/>
    <property type="evidence" value="ECO:0007669"/>
    <property type="project" value="UniProtKB-SubCell"/>
</dbReference>
<evidence type="ECO:0000313" key="18">
    <source>
        <dbReference type="RefSeq" id="XP_010858069.1"/>
    </source>
</evidence>
<dbReference type="PROSITE" id="PS01013">
    <property type="entry name" value="OSBP"/>
    <property type="match status" value="1"/>
</dbReference>
<keyword evidence="11" id="KW-0446">Lipid-binding</keyword>
<dbReference type="InterPro" id="IPR001849">
    <property type="entry name" value="PH_domain"/>
</dbReference>
<dbReference type="Gene3D" id="2.30.29.30">
    <property type="entry name" value="Pleckstrin-homology domain (PH domain)/Phosphotyrosine-binding domain (PTB)"/>
    <property type="match status" value="1"/>
</dbReference>
<name>A0A6P3J084_BISBB</name>
<evidence type="ECO:0000256" key="13">
    <source>
        <dbReference type="RuleBase" id="RU003844"/>
    </source>
</evidence>
<dbReference type="PANTHER" id="PTHR10972">
    <property type="entry name" value="OXYSTEROL-BINDING PROTEIN-RELATED"/>
    <property type="match status" value="1"/>
</dbReference>
<evidence type="ECO:0000256" key="9">
    <source>
        <dbReference type="ARBA" id="ARBA00022824"/>
    </source>
</evidence>
<dbReference type="PROSITE" id="PS50003">
    <property type="entry name" value="PH_DOMAIN"/>
    <property type="match status" value="1"/>
</dbReference>
<comment type="similarity">
    <text evidence="4 13">Belongs to the OSBP family.</text>
</comment>
<dbReference type="GO" id="GO:0005829">
    <property type="term" value="C:cytosol"/>
    <property type="evidence" value="ECO:0007669"/>
    <property type="project" value="UniProtKB-SubCell"/>
</dbReference>
<sequence length="892" mass="101186">MSSDEKGISPAHKTSTPTHRSASSSTSSQRDSRQSIHILERTSSTSTEPSISRQLLEPEPVPLSKEADSWEIIEGLKIGQTNVQRPDKHEGFMLKKRKWPLKGWHKRFFVLDNGMLKYSKAPLDIQKGKVHGSIDVGLSVMSIKKKARRIDLDTEEHIYHLKVKSQDWFDAWVSKLRHHRLYRQNEIVRSPRDASFHIFPSTSTAESSPAANVSVVDGKVQPNSFPWQSPLPCSSSLPATCTTGQSKVAAWLQDSEEMDRCAEDLAHCQSNLVELSKLLQNLEILQRTQSAPNFTDMQEGPSAKGQFSTTRRRQRLAAAVATTVPFSATMSPVRLHSSNPNLCADIEFQTPPSHLTDPLESSTDYTKLQEEFCLIAQKVHSLLKSAFNSIAIEKEKLKQMVSEQDHNKGHSTQMARLRQSLSQAGEQIHVSLPLSQQVANESRLSMSESVSEFFDAQEVLLSASSSENEASDDESYISDVSDNISEDNTSVADNISRQILNGELTGGAFRNGRRTCLPAPCPDTSNINLWNILRNNIGKDLSKVSMPVELNEPLNTLQHLCEEMEYSELLDKASETDSPYERMVLIAAFAVSGYCSTYFRAGSKPFNPVLGETYECIREDKGFRFFSEQVSHHPPISACHCESKNFVFWQDIRWKNKFWGKSMEILPVGTLNVMLPKYGDCYVWNKVTTCIHNILSGRRWIEHYGEVTVRNTKSSVCICKLTFVKVNYWNSNVNEVQGVVMDQEGKVVHRLFGKWHEGLYCGVAPSAKCIWRPGSMPTNYELYYGFTRFAIELNELDPVLKDLLPPTDARFRPDQRFLEEGNLEAAAAEKQRVEELQRSRRRYMEENNLEHIPKFFKKVIDANQREAWVSNDTYWELRKDPGFSKVDSPVLW</sequence>
<dbReference type="PANTHER" id="PTHR10972:SF76">
    <property type="entry name" value="OXYSTEROL-BINDING PROTEIN-RELATED PROTEIN 6"/>
    <property type="match status" value="1"/>
</dbReference>
<dbReference type="GO" id="GO:0097038">
    <property type="term" value="C:perinuclear endoplasmic reticulum"/>
    <property type="evidence" value="ECO:0007669"/>
    <property type="project" value="TreeGrafter"/>
</dbReference>
<evidence type="ECO:0000256" key="7">
    <source>
        <dbReference type="ARBA" id="ARBA00022490"/>
    </source>
</evidence>
<evidence type="ECO:0000256" key="6">
    <source>
        <dbReference type="ARBA" id="ARBA00022475"/>
    </source>
</evidence>
<keyword evidence="5 14" id="KW-0813">Transport</keyword>
<evidence type="ECO:0000259" key="16">
    <source>
        <dbReference type="PROSITE" id="PS50003"/>
    </source>
</evidence>
<dbReference type="CTD" id="114880"/>
<dbReference type="FunFam" id="2.30.29.30:FF:000011">
    <property type="entry name" value="Oxysterol-binding protein"/>
    <property type="match status" value="1"/>
</dbReference>
<keyword evidence="17" id="KW-1185">Reference proteome</keyword>
<dbReference type="Gene3D" id="3.30.70.3490">
    <property type="match status" value="1"/>
</dbReference>
<evidence type="ECO:0000256" key="11">
    <source>
        <dbReference type="ARBA" id="ARBA00023121"/>
    </source>
</evidence>
<dbReference type="AlphaFoldDB" id="A0A6P3J084"/>
<keyword evidence="7" id="KW-0963">Cytoplasm</keyword>
<dbReference type="Proteomes" id="UP000515208">
    <property type="component" value="Unplaced"/>
</dbReference>
<dbReference type="InterPro" id="IPR018494">
    <property type="entry name" value="Oxysterol-bd_CS"/>
</dbReference>
<dbReference type="SUPFAM" id="SSF50729">
    <property type="entry name" value="PH domain-like"/>
    <property type="match status" value="1"/>
</dbReference>
<accession>A0A6P3J084</accession>
<keyword evidence="10 14" id="KW-0445">Lipid transport</keyword>
<feature type="compositionally biased region" description="Polar residues" evidence="15">
    <location>
        <begin position="41"/>
        <end position="53"/>
    </location>
</feature>
<dbReference type="GO" id="GO:0015485">
    <property type="term" value="F:cholesterol binding"/>
    <property type="evidence" value="ECO:0007669"/>
    <property type="project" value="TreeGrafter"/>
</dbReference>
<comment type="subcellular location">
    <subcellularLocation>
        <location evidence="1">Cell membrane</location>
    </subcellularLocation>
    <subcellularLocation>
        <location evidence="2">Cytoplasm</location>
        <location evidence="2">Cytosol</location>
    </subcellularLocation>
    <subcellularLocation>
        <location evidence="3">Endoplasmic reticulum membrane</location>
    </subcellularLocation>
</comment>
<evidence type="ECO:0000256" key="2">
    <source>
        <dbReference type="ARBA" id="ARBA00004514"/>
    </source>
</evidence>
<dbReference type="GO" id="GO:0006699">
    <property type="term" value="P:bile acid biosynthetic process"/>
    <property type="evidence" value="ECO:0007669"/>
    <property type="project" value="UniProtKB-ARBA"/>
</dbReference>
<evidence type="ECO:0000256" key="1">
    <source>
        <dbReference type="ARBA" id="ARBA00004236"/>
    </source>
</evidence>
<evidence type="ECO:0000256" key="3">
    <source>
        <dbReference type="ARBA" id="ARBA00004586"/>
    </source>
</evidence>
<dbReference type="InterPro" id="IPR041680">
    <property type="entry name" value="PH_8"/>
</dbReference>
<feature type="region of interest" description="Disordered" evidence="15">
    <location>
        <begin position="1"/>
        <end position="60"/>
    </location>
</feature>
<evidence type="ECO:0000256" key="4">
    <source>
        <dbReference type="ARBA" id="ARBA00008842"/>
    </source>
</evidence>